<proteinExistence type="predicted"/>
<organism evidence="1 2">
    <name type="scientific">Champsocephalus esox</name>
    <name type="common">pike icefish</name>
    <dbReference type="NCBI Taxonomy" id="159716"/>
    <lineage>
        <taxon>Eukaryota</taxon>
        <taxon>Metazoa</taxon>
        <taxon>Chordata</taxon>
        <taxon>Craniata</taxon>
        <taxon>Vertebrata</taxon>
        <taxon>Euteleostomi</taxon>
        <taxon>Actinopterygii</taxon>
        <taxon>Neopterygii</taxon>
        <taxon>Teleostei</taxon>
        <taxon>Neoteleostei</taxon>
        <taxon>Acanthomorphata</taxon>
        <taxon>Eupercaria</taxon>
        <taxon>Perciformes</taxon>
        <taxon>Notothenioidei</taxon>
        <taxon>Channichthyidae</taxon>
        <taxon>Champsocephalus</taxon>
    </lineage>
</organism>
<evidence type="ECO:0000313" key="2">
    <source>
        <dbReference type="Proteomes" id="UP001335648"/>
    </source>
</evidence>
<gene>
    <name evidence="1" type="ORF">CesoFtcFv8_001096</name>
</gene>
<name>A0AAN8D546_9TELE</name>
<comment type="caution">
    <text evidence="1">The sequence shown here is derived from an EMBL/GenBank/DDBJ whole genome shotgun (WGS) entry which is preliminary data.</text>
</comment>
<protein>
    <submittedName>
        <fullName evidence="1">Uncharacterized protein</fullName>
    </submittedName>
</protein>
<keyword evidence="2" id="KW-1185">Reference proteome</keyword>
<accession>A0AAN8D546</accession>
<evidence type="ECO:0000313" key="1">
    <source>
        <dbReference type="EMBL" id="KAK5915512.1"/>
    </source>
</evidence>
<dbReference type="AlphaFoldDB" id="A0AAN8D546"/>
<sequence length="74" mass="8249">MGIRGWYITDEQSPNLTGESGIKQTLLPEARPSFSVGVETPVAALRASGSVWRHIARRGSRNDSLRERRRDEAV</sequence>
<reference evidence="1 2" key="1">
    <citation type="journal article" date="2023" name="Mol. Biol. Evol.">
        <title>Genomics of Secondarily Temperate Adaptation in the Only Non-Antarctic Icefish.</title>
        <authorList>
            <person name="Rivera-Colon A.G."/>
            <person name="Rayamajhi N."/>
            <person name="Minhas B.F."/>
            <person name="Madrigal G."/>
            <person name="Bilyk K.T."/>
            <person name="Yoon V."/>
            <person name="Hune M."/>
            <person name="Gregory S."/>
            <person name="Cheng C.H.C."/>
            <person name="Catchen J.M."/>
        </authorList>
    </citation>
    <scope>NUCLEOTIDE SEQUENCE [LARGE SCALE GENOMIC DNA]</scope>
    <source>
        <strain evidence="1">JC2023a</strain>
    </source>
</reference>
<dbReference type="Proteomes" id="UP001335648">
    <property type="component" value="Unassembled WGS sequence"/>
</dbReference>
<dbReference type="EMBL" id="JAULUE010002046">
    <property type="protein sequence ID" value="KAK5915512.1"/>
    <property type="molecule type" value="Genomic_DNA"/>
</dbReference>